<dbReference type="Pfam" id="PF02384">
    <property type="entry name" value="N6_Mtase"/>
    <property type="match status" value="1"/>
</dbReference>
<protein>
    <submittedName>
        <fullName evidence="3">SAM-dependent methyltransferase</fullName>
    </submittedName>
</protein>
<evidence type="ECO:0000259" key="2">
    <source>
        <dbReference type="Pfam" id="PF02384"/>
    </source>
</evidence>
<dbReference type="PANTHER" id="PTHR42998:SF1">
    <property type="entry name" value="TYPE I RESTRICTION ENZYME HINDI METHYLASE SUBUNIT"/>
    <property type="match status" value="1"/>
</dbReference>
<sequence length="590" mass="63724">MAEDTTVNSGDIARLGRVSRAAVSNWRRRHPDFPQPVGGTPSSPRFSLRDVEAWLRRNGKAYTVSAAEQVWQRLRAEGGELGLGHVVARAGALLVWLRDGDDAPLVAGVAERTDARFVELVEELAEQHGHAGAFELLHGRYLETHGRVLGATSTEVTHLMIRLADVPGGTLLDPACGTGGLLLASRARRVFGQDAAVDSAVIAAARLRLHRRTTTVLTGDSLRHNALEDVEADAVVCDPPFGDREWGQTELVADPRWVHGLPPRGEPELAWVQHCLAHARPGGRVVIRMPAAAASRRAGRRIRANLLRDGALRAVLTLGPDADLWLLRRPRPGDPAPSRVLLRDADQAGDVWADIASGHGVRIVDLLDDDVDLTPARHVHRVNAGGLGQGYADALERFRELELVPPELPTLTERRDLRTTPIGRFERAGVVSIRQSTSQMPVSRGELTVLTSEDLTLGRPASGRTVPTDRVVRLEPGDVVAAPTGAARVVEVPAVLGPGLAAYRVDPTHLDAEFLAGVLRAAGPWNRGASRTELRRTHVPRLPLPDQQAYGRAFRALLTLQDTVRAVAEQGDRLARLGLNGLLDGLLGPP</sequence>
<dbReference type="AlphaFoldDB" id="A0A511D834"/>
<dbReference type="InterPro" id="IPR003356">
    <property type="entry name" value="DNA_methylase_A-5"/>
</dbReference>
<organism evidence="3 4">
    <name type="scientific">Pseudonocardia asaccharolytica DSM 44247 = NBRC 16224</name>
    <dbReference type="NCBI Taxonomy" id="1123024"/>
    <lineage>
        <taxon>Bacteria</taxon>
        <taxon>Bacillati</taxon>
        <taxon>Actinomycetota</taxon>
        <taxon>Actinomycetes</taxon>
        <taxon>Pseudonocardiales</taxon>
        <taxon>Pseudonocardiaceae</taxon>
        <taxon>Pseudonocardia</taxon>
    </lineage>
</organism>
<evidence type="ECO:0000313" key="4">
    <source>
        <dbReference type="Proteomes" id="UP000321328"/>
    </source>
</evidence>
<keyword evidence="3" id="KW-0489">Methyltransferase</keyword>
<keyword evidence="4" id="KW-1185">Reference proteome</keyword>
<dbReference type="Gene3D" id="3.40.50.150">
    <property type="entry name" value="Vaccinia Virus protein VP39"/>
    <property type="match status" value="1"/>
</dbReference>
<dbReference type="PROSITE" id="PS00092">
    <property type="entry name" value="N6_MTASE"/>
    <property type="match status" value="1"/>
</dbReference>
<keyword evidence="3" id="KW-0808">Transferase</keyword>
<dbReference type="OrthoDB" id="9784823at2"/>
<dbReference type="EMBL" id="BJVI01000113">
    <property type="protein sequence ID" value="GEL20932.1"/>
    <property type="molecule type" value="Genomic_DNA"/>
</dbReference>
<dbReference type="InterPro" id="IPR029063">
    <property type="entry name" value="SAM-dependent_MTases_sf"/>
</dbReference>
<reference evidence="3 4" key="1">
    <citation type="submission" date="2019-07" db="EMBL/GenBank/DDBJ databases">
        <title>Whole genome shotgun sequence of Pseudonocardia asaccharolytica NBRC 16224.</title>
        <authorList>
            <person name="Hosoyama A."/>
            <person name="Uohara A."/>
            <person name="Ohji S."/>
            <person name="Ichikawa N."/>
        </authorList>
    </citation>
    <scope>NUCLEOTIDE SEQUENCE [LARGE SCALE GENOMIC DNA]</scope>
    <source>
        <strain evidence="3 4">NBRC 16224</strain>
    </source>
</reference>
<comment type="caution">
    <text evidence="3">The sequence shown here is derived from an EMBL/GenBank/DDBJ whole genome shotgun (WGS) entry which is preliminary data.</text>
</comment>
<dbReference type="SUPFAM" id="SSF53335">
    <property type="entry name" value="S-adenosyl-L-methionine-dependent methyltransferases"/>
    <property type="match status" value="1"/>
</dbReference>
<dbReference type="Proteomes" id="UP000321328">
    <property type="component" value="Unassembled WGS sequence"/>
</dbReference>
<keyword evidence="1" id="KW-0680">Restriction system</keyword>
<evidence type="ECO:0000313" key="3">
    <source>
        <dbReference type="EMBL" id="GEL20932.1"/>
    </source>
</evidence>
<dbReference type="InterPro" id="IPR002052">
    <property type="entry name" value="DNA_methylase_N6_adenine_CS"/>
</dbReference>
<dbReference type="STRING" id="1123024.GCA_000423625_04979"/>
<dbReference type="GO" id="GO:0008170">
    <property type="term" value="F:N-methyltransferase activity"/>
    <property type="evidence" value="ECO:0007669"/>
    <property type="project" value="InterPro"/>
</dbReference>
<dbReference type="CDD" id="cd02440">
    <property type="entry name" value="AdoMet_MTases"/>
    <property type="match status" value="1"/>
</dbReference>
<gene>
    <name evidence="3" type="ORF">PA7_47690</name>
</gene>
<dbReference type="GO" id="GO:0009307">
    <property type="term" value="P:DNA restriction-modification system"/>
    <property type="evidence" value="ECO:0007669"/>
    <property type="project" value="UniProtKB-KW"/>
</dbReference>
<dbReference type="GO" id="GO:0003677">
    <property type="term" value="F:DNA binding"/>
    <property type="evidence" value="ECO:0007669"/>
    <property type="project" value="InterPro"/>
</dbReference>
<proteinExistence type="predicted"/>
<dbReference type="InterPro" id="IPR052916">
    <property type="entry name" value="Type-I_RE_MTase_Subunit"/>
</dbReference>
<dbReference type="PRINTS" id="PR00507">
    <property type="entry name" value="N12N6MTFRASE"/>
</dbReference>
<name>A0A511D834_9PSEU</name>
<accession>A0A511D834</accession>
<dbReference type="GO" id="GO:0032259">
    <property type="term" value="P:methylation"/>
    <property type="evidence" value="ECO:0007669"/>
    <property type="project" value="UniProtKB-KW"/>
</dbReference>
<dbReference type="PANTHER" id="PTHR42998">
    <property type="entry name" value="TYPE I RESTRICTION ENZYME HINDVIIP M PROTEIN-RELATED"/>
    <property type="match status" value="1"/>
</dbReference>
<feature type="domain" description="DNA methylase adenine-specific" evidence="2">
    <location>
        <begin position="134"/>
        <end position="319"/>
    </location>
</feature>
<evidence type="ECO:0000256" key="1">
    <source>
        <dbReference type="ARBA" id="ARBA00022747"/>
    </source>
</evidence>